<keyword evidence="10" id="KW-0808">Transferase</keyword>
<dbReference type="Pfam" id="PF23598">
    <property type="entry name" value="LRR_14"/>
    <property type="match status" value="1"/>
</dbReference>
<proteinExistence type="inferred from homology"/>
<dbReference type="PANTHER" id="PTHR48005:SF88">
    <property type="entry name" value="PROTEIN KINASE DOMAIN-CONTAINING PROTEIN"/>
    <property type="match status" value="1"/>
</dbReference>
<evidence type="ECO:0000256" key="3">
    <source>
        <dbReference type="ARBA" id="ARBA00008684"/>
    </source>
</evidence>
<dbReference type="InterPro" id="IPR032675">
    <property type="entry name" value="LRR_dom_sf"/>
</dbReference>
<dbReference type="GO" id="GO:0005886">
    <property type="term" value="C:plasma membrane"/>
    <property type="evidence" value="ECO:0007669"/>
    <property type="project" value="UniProtKB-SubCell"/>
</dbReference>
<dbReference type="InterPro" id="IPR003591">
    <property type="entry name" value="Leu-rich_rpt_typical-subtyp"/>
</dbReference>
<dbReference type="FunFam" id="3.30.200.20:FF:000432">
    <property type="entry name" value="LRR receptor-like serine/threonine-protein kinase EFR"/>
    <property type="match status" value="1"/>
</dbReference>
<feature type="domain" description="Protein kinase" evidence="25">
    <location>
        <begin position="1"/>
        <end position="223"/>
    </location>
</feature>
<dbReference type="GO" id="GO:0005524">
    <property type="term" value="F:ATP binding"/>
    <property type="evidence" value="ECO:0007669"/>
    <property type="project" value="UniProtKB-UniRule"/>
</dbReference>
<dbReference type="InterPro" id="IPR051420">
    <property type="entry name" value="Ser_Thr_Kinases_DiverseReg"/>
</dbReference>
<evidence type="ECO:0000256" key="15">
    <source>
        <dbReference type="ARBA" id="ARBA00022777"/>
    </source>
</evidence>
<dbReference type="Proteomes" id="UP000593561">
    <property type="component" value="Unassembled WGS sequence"/>
</dbReference>
<accession>A0A7J8TBL7</accession>
<dbReference type="PROSITE" id="PS50011">
    <property type="entry name" value="PROTEIN_KINASE_DOM"/>
    <property type="match status" value="2"/>
</dbReference>
<reference evidence="26 27" key="1">
    <citation type="journal article" date="2019" name="Genome Biol. Evol.">
        <title>Insights into the evolution of the New World diploid cottons (Gossypium, subgenus Houzingenia) based on genome sequencing.</title>
        <authorList>
            <person name="Grover C.E."/>
            <person name="Arick M.A. 2nd"/>
            <person name="Thrash A."/>
            <person name="Conover J.L."/>
            <person name="Sanders W.S."/>
            <person name="Peterson D.G."/>
            <person name="Frelichowski J.E."/>
            <person name="Scheffler J.A."/>
            <person name="Scheffler B.E."/>
            <person name="Wendel J.F."/>
        </authorList>
    </citation>
    <scope>NUCLEOTIDE SEQUENCE [LARGE SCALE GENOMIC DNA]</scope>
    <source>
        <strain evidence="26">27</strain>
        <tissue evidence="26">Leaf</tissue>
    </source>
</reference>
<dbReference type="Gene3D" id="1.10.510.10">
    <property type="entry name" value="Transferase(Phosphotransferase) domain 1"/>
    <property type="match status" value="2"/>
</dbReference>
<dbReference type="InterPro" id="IPR017441">
    <property type="entry name" value="Protein_kinase_ATP_BS"/>
</dbReference>
<feature type="domain" description="Protein kinase" evidence="25">
    <location>
        <begin position="974"/>
        <end position="1087"/>
    </location>
</feature>
<comment type="similarity">
    <text evidence="3">Belongs to the protein kinase superfamily. Ser/Thr protein kinase family.</text>
</comment>
<sequence>MENGSLEDWLHPLIGMHEPETARNLNFFQRVSVAIDVAHALEYLHYHCEEPIIHCDLKPSNILLDEEMVGHISDFGLAKILSTDRLNYSANKSSSLGLRGTIGYTPPEYGMGSELSIKGDVYSYGILLLEMFTGKRPTDERFKEGLSLHNFVKVAFPERVIEILDPILVQEKVKQGTLNGKFLGDDRHFQCLISIFEIGLTCSAELPSERMHMSDVVTKLSFVRDKLCPTRLRREVLLNQQKIRRRTKNFLVFLSCRYLRCHKDGLEWHRLMEVASSFFIVCFQVIILNLFSLAYAAPISGGNDTDLQALLRFKANIIGDQLGVMDSWNSSVHFCQWHGVTCSRKLRRVTKLELQLLKLSGSLSPYIGNLSFHKELNLEGNSFYNQIPQEICRLRRLETLELSNNSFTGEIPSNLSACYKLTLVGMRGNQLTGEIPASLGFLSNLKHLNFAINRLRGSIPPSLGNLSSLEKLSLRTNSLSGVIPEGIGQLTNLSVFSVEENAISGTIPFTMFNLSNMRSFDIGGNNIQGTLPSDLAITMPNLKFFSAWENQISGKIPISISNASNLNILQLDGNRLIGNVPSLEKLDKLANLLLGTNHLGNGREGDLNFLCSLVNSTKIETIDIETNNFGGVLPECISNFSSTLLFLVIENNKILGKIPDGIGNLINLRVLRVSQNQLSGPIPLNIGRIQKLKRFDARYNFLTGTIPHSIGNLTGLTFLALGVNNFQGNIPSSLGHCQNLLTLGLSYNNLSGSIPPQVLALSSLSILLNLSSNYLTGELPVEVEKLKNLGDLDVSKNKLSGLLPNSLGSCVRLEKLFLGGNLFEGPIPSSMSSLRGLAALDVSDNNLSGEIPEFLASFGALKYLNLSFNDFEGIIPSGGVFKNSSATFVEGNDKLCGGITELHLSRCNSEKSSNTSLRLKLVIVSVILGVTLIFLFLLIMLFRKKKEHQPTTTCAENSLLRLSYQSTLRATNGFSTQNLVGLGSFGSVYRGILEDTGEVIAVKVLNLLNHGASRSFLAECEVLKNIRHRNLVKLLTAVSGADYQGNDFKALVYEFMVNGSLEDWLHPPAGTNEPETIRNLNLFQRLN</sequence>
<dbReference type="FunFam" id="3.80.10.10:FF:000041">
    <property type="entry name" value="LRR receptor-like serine/threonine-protein kinase ERECTA"/>
    <property type="match status" value="1"/>
</dbReference>
<evidence type="ECO:0000256" key="4">
    <source>
        <dbReference type="ARBA" id="ARBA00009592"/>
    </source>
</evidence>
<dbReference type="InterPro" id="IPR055414">
    <property type="entry name" value="LRR_R13L4/SHOC2-like"/>
</dbReference>
<keyword evidence="18 24" id="KW-0472">Membrane</keyword>
<evidence type="ECO:0000256" key="1">
    <source>
        <dbReference type="ARBA" id="ARBA00004162"/>
    </source>
</evidence>
<dbReference type="Gene3D" id="3.80.10.10">
    <property type="entry name" value="Ribonuclease Inhibitor"/>
    <property type="match status" value="4"/>
</dbReference>
<dbReference type="GO" id="GO:0004674">
    <property type="term" value="F:protein serine/threonine kinase activity"/>
    <property type="evidence" value="ECO:0007669"/>
    <property type="project" value="UniProtKB-KW"/>
</dbReference>
<evidence type="ECO:0000256" key="22">
    <source>
        <dbReference type="ARBA" id="ARBA00048679"/>
    </source>
</evidence>
<keyword evidence="15" id="KW-0418">Kinase</keyword>
<evidence type="ECO:0000256" key="14">
    <source>
        <dbReference type="ARBA" id="ARBA00022741"/>
    </source>
</evidence>
<dbReference type="AlphaFoldDB" id="A0A7J8TBL7"/>
<dbReference type="InterPro" id="IPR000719">
    <property type="entry name" value="Prot_kinase_dom"/>
</dbReference>
<keyword evidence="27" id="KW-1185">Reference proteome</keyword>
<dbReference type="InterPro" id="IPR001611">
    <property type="entry name" value="Leu-rich_rpt"/>
</dbReference>
<keyword evidence="11 24" id="KW-0812">Transmembrane</keyword>
<protein>
    <recommendedName>
        <fullName evidence="5">non-specific serine/threonine protein kinase</fullName>
        <ecNumber evidence="5">2.7.11.1</ecNumber>
    </recommendedName>
</protein>
<dbReference type="Pfam" id="PF07714">
    <property type="entry name" value="PK_Tyr_Ser-Thr"/>
    <property type="match status" value="1"/>
</dbReference>
<comment type="similarity">
    <text evidence="4">Belongs to the RLP family.</text>
</comment>
<comment type="caution">
    <text evidence="26">The sequence shown here is derived from an EMBL/GenBank/DDBJ whole genome shotgun (WGS) entry which is preliminary data.</text>
</comment>
<dbReference type="SMART" id="SM00369">
    <property type="entry name" value="LRR_TYP"/>
    <property type="match status" value="7"/>
</dbReference>
<evidence type="ECO:0000256" key="19">
    <source>
        <dbReference type="ARBA" id="ARBA00023170"/>
    </source>
</evidence>
<keyword evidence="12" id="KW-0732">Signal</keyword>
<dbReference type="FunFam" id="3.80.10.10:FF:000288">
    <property type="entry name" value="LRR receptor-like serine/threonine-protein kinase EFR"/>
    <property type="match status" value="1"/>
</dbReference>
<evidence type="ECO:0000256" key="24">
    <source>
        <dbReference type="SAM" id="Phobius"/>
    </source>
</evidence>
<evidence type="ECO:0000313" key="26">
    <source>
        <dbReference type="EMBL" id="MBA0635543.1"/>
    </source>
</evidence>
<evidence type="ECO:0000259" key="25">
    <source>
        <dbReference type="PROSITE" id="PS50011"/>
    </source>
</evidence>
<dbReference type="FunFam" id="1.10.510.10:FF:000358">
    <property type="entry name" value="Putative leucine-rich repeat receptor-like serine/threonine-protein kinase"/>
    <property type="match status" value="1"/>
</dbReference>
<dbReference type="InterPro" id="IPR008271">
    <property type="entry name" value="Ser/Thr_kinase_AS"/>
</dbReference>
<evidence type="ECO:0000256" key="13">
    <source>
        <dbReference type="ARBA" id="ARBA00022737"/>
    </source>
</evidence>
<dbReference type="Pfam" id="PF00069">
    <property type="entry name" value="Pkinase"/>
    <property type="match status" value="1"/>
</dbReference>
<evidence type="ECO:0000313" key="27">
    <source>
        <dbReference type="Proteomes" id="UP000593561"/>
    </source>
</evidence>
<feature type="non-terminal residue" evidence="26">
    <location>
        <position position="1"/>
    </location>
</feature>
<evidence type="ECO:0000256" key="21">
    <source>
        <dbReference type="ARBA" id="ARBA00047899"/>
    </source>
</evidence>
<evidence type="ECO:0000256" key="6">
    <source>
        <dbReference type="ARBA" id="ARBA00022475"/>
    </source>
</evidence>
<dbReference type="InterPro" id="IPR011009">
    <property type="entry name" value="Kinase-like_dom_sf"/>
</dbReference>
<keyword evidence="9" id="KW-0433">Leucine-rich repeat</keyword>
<name>A0A7J8TBL7_GOSDV</name>
<dbReference type="SMART" id="SM00220">
    <property type="entry name" value="S_TKc"/>
    <property type="match status" value="1"/>
</dbReference>
<evidence type="ECO:0000256" key="17">
    <source>
        <dbReference type="ARBA" id="ARBA00022989"/>
    </source>
</evidence>
<keyword evidence="17 24" id="KW-1133">Transmembrane helix</keyword>
<dbReference type="InterPro" id="IPR001245">
    <property type="entry name" value="Ser-Thr/Tyr_kinase_cat_dom"/>
</dbReference>
<evidence type="ECO:0000256" key="10">
    <source>
        <dbReference type="ARBA" id="ARBA00022679"/>
    </source>
</evidence>
<keyword evidence="14 23" id="KW-0547">Nucleotide-binding</keyword>
<keyword evidence="7" id="KW-0723">Serine/threonine-protein kinase</keyword>
<evidence type="ECO:0000256" key="9">
    <source>
        <dbReference type="ARBA" id="ARBA00022614"/>
    </source>
</evidence>
<evidence type="ECO:0000256" key="2">
    <source>
        <dbReference type="ARBA" id="ARBA00004479"/>
    </source>
</evidence>
<evidence type="ECO:0000256" key="11">
    <source>
        <dbReference type="ARBA" id="ARBA00022692"/>
    </source>
</evidence>
<dbReference type="Pfam" id="PF08263">
    <property type="entry name" value="LRRNT_2"/>
    <property type="match status" value="1"/>
</dbReference>
<organism evidence="26 27">
    <name type="scientific">Gossypium davidsonii</name>
    <name type="common">Davidson's cotton</name>
    <name type="synonym">Gossypium klotzschianum subsp. davidsonii</name>
    <dbReference type="NCBI Taxonomy" id="34287"/>
    <lineage>
        <taxon>Eukaryota</taxon>
        <taxon>Viridiplantae</taxon>
        <taxon>Streptophyta</taxon>
        <taxon>Embryophyta</taxon>
        <taxon>Tracheophyta</taxon>
        <taxon>Spermatophyta</taxon>
        <taxon>Magnoliopsida</taxon>
        <taxon>eudicotyledons</taxon>
        <taxon>Gunneridae</taxon>
        <taxon>Pentapetalae</taxon>
        <taxon>rosids</taxon>
        <taxon>malvids</taxon>
        <taxon>Malvales</taxon>
        <taxon>Malvaceae</taxon>
        <taxon>Malvoideae</taxon>
        <taxon>Gossypium</taxon>
    </lineage>
</organism>
<dbReference type="PANTHER" id="PTHR48005">
    <property type="entry name" value="LEUCINE RICH REPEAT KINASE 2"/>
    <property type="match status" value="1"/>
</dbReference>
<evidence type="ECO:0000256" key="12">
    <source>
        <dbReference type="ARBA" id="ARBA00022729"/>
    </source>
</evidence>
<dbReference type="PROSITE" id="PS00108">
    <property type="entry name" value="PROTEIN_KINASE_ST"/>
    <property type="match status" value="1"/>
</dbReference>
<evidence type="ECO:0000256" key="23">
    <source>
        <dbReference type="PROSITE-ProRule" id="PRU10141"/>
    </source>
</evidence>
<keyword evidence="19" id="KW-0675">Receptor</keyword>
<evidence type="ECO:0000256" key="5">
    <source>
        <dbReference type="ARBA" id="ARBA00012513"/>
    </source>
</evidence>
<gene>
    <name evidence="26" type="ORF">Godav_029689</name>
</gene>
<dbReference type="EMBL" id="JABFAC010242217">
    <property type="protein sequence ID" value="MBA0635543.1"/>
    <property type="molecule type" value="Genomic_DNA"/>
</dbReference>
<dbReference type="SUPFAM" id="SSF56112">
    <property type="entry name" value="Protein kinase-like (PK-like)"/>
    <property type="match status" value="2"/>
</dbReference>
<evidence type="ECO:0000256" key="7">
    <source>
        <dbReference type="ARBA" id="ARBA00022527"/>
    </source>
</evidence>
<comment type="catalytic activity">
    <reaction evidence="21">
        <text>L-threonyl-[protein] + ATP = O-phospho-L-threonyl-[protein] + ADP + H(+)</text>
        <dbReference type="Rhea" id="RHEA:46608"/>
        <dbReference type="Rhea" id="RHEA-COMP:11060"/>
        <dbReference type="Rhea" id="RHEA-COMP:11605"/>
        <dbReference type="ChEBI" id="CHEBI:15378"/>
        <dbReference type="ChEBI" id="CHEBI:30013"/>
        <dbReference type="ChEBI" id="CHEBI:30616"/>
        <dbReference type="ChEBI" id="CHEBI:61977"/>
        <dbReference type="ChEBI" id="CHEBI:456216"/>
        <dbReference type="EC" id="2.7.11.1"/>
    </reaction>
</comment>
<evidence type="ECO:0000256" key="16">
    <source>
        <dbReference type="ARBA" id="ARBA00022840"/>
    </source>
</evidence>
<dbReference type="Pfam" id="PF00560">
    <property type="entry name" value="LRR_1"/>
    <property type="match status" value="5"/>
</dbReference>
<dbReference type="FunFam" id="3.80.10.10:FF:000101">
    <property type="entry name" value="LRR receptor-like serine/threonine-protein kinase ERECTA"/>
    <property type="match status" value="1"/>
</dbReference>
<dbReference type="SUPFAM" id="SSF52058">
    <property type="entry name" value="L domain-like"/>
    <property type="match status" value="2"/>
</dbReference>
<evidence type="ECO:0000256" key="18">
    <source>
        <dbReference type="ARBA" id="ARBA00023136"/>
    </source>
</evidence>
<keyword evidence="13" id="KW-0677">Repeat</keyword>
<dbReference type="InterPro" id="IPR013210">
    <property type="entry name" value="LRR_N_plant-typ"/>
</dbReference>
<keyword evidence="20" id="KW-0325">Glycoprotein</keyword>
<comment type="subcellular location">
    <subcellularLocation>
        <location evidence="1">Cell membrane</location>
        <topology evidence="1">Single-pass membrane protein</topology>
    </subcellularLocation>
    <subcellularLocation>
        <location evidence="2">Membrane</location>
        <topology evidence="2">Single-pass type I membrane protein</topology>
    </subcellularLocation>
</comment>
<evidence type="ECO:0000256" key="8">
    <source>
        <dbReference type="ARBA" id="ARBA00022553"/>
    </source>
</evidence>
<feature type="transmembrane region" description="Helical" evidence="24">
    <location>
        <begin position="921"/>
        <end position="942"/>
    </location>
</feature>
<keyword evidence="8" id="KW-0597">Phosphoprotein</keyword>
<evidence type="ECO:0000256" key="20">
    <source>
        <dbReference type="ARBA" id="ARBA00023180"/>
    </source>
</evidence>
<keyword evidence="16 23" id="KW-0067">ATP-binding</keyword>
<dbReference type="EC" id="2.7.11.1" evidence="5"/>
<keyword evidence="6" id="KW-1003">Cell membrane</keyword>
<feature type="binding site" evidence="23">
    <location>
        <position position="1003"/>
    </location>
    <ligand>
        <name>ATP</name>
        <dbReference type="ChEBI" id="CHEBI:30616"/>
    </ligand>
</feature>
<dbReference type="PROSITE" id="PS00107">
    <property type="entry name" value="PROTEIN_KINASE_ATP"/>
    <property type="match status" value="1"/>
</dbReference>
<comment type="catalytic activity">
    <reaction evidence="22">
        <text>L-seryl-[protein] + ATP = O-phospho-L-seryl-[protein] + ADP + H(+)</text>
        <dbReference type="Rhea" id="RHEA:17989"/>
        <dbReference type="Rhea" id="RHEA-COMP:9863"/>
        <dbReference type="Rhea" id="RHEA-COMP:11604"/>
        <dbReference type="ChEBI" id="CHEBI:15378"/>
        <dbReference type="ChEBI" id="CHEBI:29999"/>
        <dbReference type="ChEBI" id="CHEBI:30616"/>
        <dbReference type="ChEBI" id="CHEBI:83421"/>
        <dbReference type="ChEBI" id="CHEBI:456216"/>
        <dbReference type="EC" id="2.7.11.1"/>
    </reaction>
</comment>